<dbReference type="EMBL" id="BMAV01001116">
    <property type="protein sequence ID" value="GFY38926.1"/>
    <property type="molecule type" value="Genomic_DNA"/>
</dbReference>
<proteinExistence type="predicted"/>
<name>A0A8X7BNP7_9ARAC</name>
<gene>
    <name evidence="1" type="ORF">TNIN_43801</name>
</gene>
<accession>A0A8X7BNP7</accession>
<evidence type="ECO:0000313" key="1">
    <source>
        <dbReference type="EMBL" id="GFY38926.1"/>
    </source>
</evidence>
<evidence type="ECO:0000313" key="2">
    <source>
        <dbReference type="Proteomes" id="UP000886998"/>
    </source>
</evidence>
<dbReference type="AlphaFoldDB" id="A0A8X7BNP7"/>
<protein>
    <submittedName>
        <fullName evidence="1">Uncharacterized protein</fullName>
    </submittedName>
</protein>
<keyword evidence="2" id="KW-1185">Reference proteome</keyword>
<reference evidence="1" key="1">
    <citation type="submission" date="2020-08" db="EMBL/GenBank/DDBJ databases">
        <title>Multicomponent nature underlies the extraordinary mechanical properties of spider dragline silk.</title>
        <authorList>
            <person name="Kono N."/>
            <person name="Nakamura H."/>
            <person name="Mori M."/>
            <person name="Yoshida Y."/>
            <person name="Ohtoshi R."/>
            <person name="Malay A.D."/>
            <person name="Moran D.A.P."/>
            <person name="Tomita M."/>
            <person name="Numata K."/>
            <person name="Arakawa K."/>
        </authorList>
    </citation>
    <scope>NUCLEOTIDE SEQUENCE</scope>
</reference>
<sequence length="135" mass="15426">MLNVQNSNVRKVLTVSHTLPNRFLTCSDSVNGLSHLRLCFTDELFIHYDADDSWPPQILWTNEDTFLIDSGNVKYKNCKHWADTNQHDVIAFLLYYAKVGFAMQENKHLHALALLFSGKIILLAFNEVHGNDCSS</sequence>
<dbReference type="Proteomes" id="UP000886998">
    <property type="component" value="Unassembled WGS sequence"/>
</dbReference>
<organism evidence="1 2">
    <name type="scientific">Trichonephila inaurata madagascariensis</name>
    <dbReference type="NCBI Taxonomy" id="2747483"/>
    <lineage>
        <taxon>Eukaryota</taxon>
        <taxon>Metazoa</taxon>
        <taxon>Ecdysozoa</taxon>
        <taxon>Arthropoda</taxon>
        <taxon>Chelicerata</taxon>
        <taxon>Arachnida</taxon>
        <taxon>Araneae</taxon>
        <taxon>Araneomorphae</taxon>
        <taxon>Entelegynae</taxon>
        <taxon>Araneoidea</taxon>
        <taxon>Nephilidae</taxon>
        <taxon>Trichonephila</taxon>
        <taxon>Trichonephila inaurata</taxon>
    </lineage>
</organism>
<comment type="caution">
    <text evidence="1">The sequence shown here is derived from an EMBL/GenBank/DDBJ whole genome shotgun (WGS) entry which is preliminary data.</text>
</comment>